<dbReference type="PANTHER" id="PTHR18034">
    <property type="entry name" value="CELL CYCLE CONTROL PROTEIN CWF22-RELATED"/>
    <property type="match status" value="1"/>
</dbReference>
<reference evidence="1 2" key="1">
    <citation type="journal article" date="2022" name="Nat. Plants">
        <title>Genomes of leafy and leafless Platanthera orchids illuminate the evolution of mycoheterotrophy.</title>
        <authorList>
            <person name="Li M.H."/>
            <person name="Liu K.W."/>
            <person name="Li Z."/>
            <person name="Lu H.C."/>
            <person name="Ye Q.L."/>
            <person name="Zhang D."/>
            <person name="Wang J.Y."/>
            <person name="Li Y.F."/>
            <person name="Zhong Z.M."/>
            <person name="Liu X."/>
            <person name="Yu X."/>
            <person name="Liu D.K."/>
            <person name="Tu X.D."/>
            <person name="Liu B."/>
            <person name="Hao Y."/>
            <person name="Liao X.Y."/>
            <person name="Jiang Y.T."/>
            <person name="Sun W.H."/>
            <person name="Chen J."/>
            <person name="Chen Y.Q."/>
            <person name="Ai Y."/>
            <person name="Zhai J.W."/>
            <person name="Wu S.S."/>
            <person name="Zhou Z."/>
            <person name="Hsiao Y.Y."/>
            <person name="Wu W.L."/>
            <person name="Chen Y.Y."/>
            <person name="Lin Y.F."/>
            <person name="Hsu J.L."/>
            <person name="Li C.Y."/>
            <person name="Wang Z.W."/>
            <person name="Zhao X."/>
            <person name="Zhong W.Y."/>
            <person name="Ma X.K."/>
            <person name="Ma L."/>
            <person name="Huang J."/>
            <person name="Chen G.Z."/>
            <person name="Huang M.Z."/>
            <person name="Huang L."/>
            <person name="Peng D.H."/>
            <person name="Luo Y.B."/>
            <person name="Zou S.Q."/>
            <person name="Chen S.P."/>
            <person name="Lan S."/>
            <person name="Tsai W.C."/>
            <person name="Van de Peer Y."/>
            <person name="Liu Z.J."/>
        </authorList>
    </citation>
    <scope>NUCLEOTIDE SEQUENCE [LARGE SCALE GENOMIC DNA]</scope>
    <source>
        <strain evidence="1">Lor288</strain>
    </source>
</reference>
<evidence type="ECO:0000313" key="1">
    <source>
        <dbReference type="EMBL" id="KAK8946197.1"/>
    </source>
</evidence>
<dbReference type="PANTHER" id="PTHR18034:SF4">
    <property type="entry name" value="NUCLEOLAR MIF4G DOMAIN-CONTAINING PROTEIN 1"/>
    <property type="match status" value="1"/>
</dbReference>
<keyword evidence="2" id="KW-1185">Reference proteome</keyword>
<dbReference type="EMBL" id="JBBWWR010000017">
    <property type="protein sequence ID" value="KAK8946197.1"/>
    <property type="molecule type" value="Genomic_DNA"/>
</dbReference>
<sequence length="183" mass="20992">MKLRGDDPVSMKGFVVAIQSRVNVIISDAINIKRKPENIEEMESMLDTVCDIKDNKKRSKEDPAYLVRIKKWLQKLRSEDVLLRNLTWCKLLDPDKKGQWWLSGEVNSITDNFEEVATTIIDKEAQEVQKILKLAAAQGMNTDTRRAIFLIIMSAEDYLDAFEKILRLNLSGKQVCYLTVLSS</sequence>
<name>A0ABR2LQ56_9ASPA</name>
<evidence type="ECO:0000313" key="2">
    <source>
        <dbReference type="Proteomes" id="UP001412067"/>
    </source>
</evidence>
<dbReference type="InterPro" id="IPR050781">
    <property type="entry name" value="CWC22_splicing_factor"/>
</dbReference>
<accession>A0ABR2LQ56</accession>
<gene>
    <name evidence="1" type="ORF">KSP40_PGU008552</name>
</gene>
<dbReference type="Proteomes" id="UP001412067">
    <property type="component" value="Unassembled WGS sequence"/>
</dbReference>
<organism evidence="1 2">
    <name type="scientific">Platanthera guangdongensis</name>
    <dbReference type="NCBI Taxonomy" id="2320717"/>
    <lineage>
        <taxon>Eukaryota</taxon>
        <taxon>Viridiplantae</taxon>
        <taxon>Streptophyta</taxon>
        <taxon>Embryophyta</taxon>
        <taxon>Tracheophyta</taxon>
        <taxon>Spermatophyta</taxon>
        <taxon>Magnoliopsida</taxon>
        <taxon>Liliopsida</taxon>
        <taxon>Asparagales</taxon>
        <taxon>Orchidaceae</taxon>
        <taxon>Orchidoideae</taxon>
        <taxon>Orchideae</taxon>
        <taxon>Orchidinae</taxon>
        <taxon>Platanthera</taxon>
    </lineage>
</organism>
<comment type="caution">
    <text evidence="1">The sequence shown here is derived from an EMBL/GenBank/DDBJ whole genome shotgun (WGS) entry which is preliminary data.</text>
</comment>
<proteinExistence type="predicted"/>
<protein>
    <submittedName>
        <fullName evidence="1">Uncharacterized protein</fullName>
    </submittedName>
</protein>